<evidence type="ECO:0000256" key="3">
    <source>
        <dbReference type="ARBA" id="ARBA00022475"/>
    </source>
</evidence>
<feature type="transmembrane region" description="Helical" evidence="7">
    <location>
        <begin position="237"/>
        <end position="258"/>
    </location>
</feature>
<comment type="caution">
    <text evidence="9">The sequence shown here is derived from an EMBL/GenBank/DDBJ whole genome shotgun (WGS) entry which is preliminary data.</text>
</comment>
<accession>A0A5D0MIC0</accession>
<feature type="transmembrane region" description="Helical" evidence="7">
    <location>
        <begin position="331"/>
        <end position="352"/>
    </location>
</feature>
<dbReference type="InterPro" id="IPR036259">
    <property type="entry name" value="MFS_trans_sf"/>
</dbReference>
<feature type="transmembrane region" description="Helical" evidence="7">
    <location>
        <begin position="81"/>
        <end position="100"/>
    </location>
</feature>
<feature type="transmembrane region" description="Helical" evidence="7">
    <location>
        <begin position="152"/>
        <end position="171"/>
    </location>
</feature>
<keyword evidence="10" id="KW-1185">Reference proteome</keyword>
<organism evidence="9 10">
    <name type="scientific">Candidatus Mcinerneyibacterium aminivorans</name>
    <dbReference type="NCBI Taxonomy" id="2703815"/>
    <lineage>
        <taxon>Bacteria</taxon>
        <taxon>Candidatus Macinerneyibacteriota</taxon>
        <taxon>Candidatus Mcinerneyibacteria</taxon>
        <taxon>Candidatus Mcinerneyibacteriales</taxon>
        <taxon>Candidatus Mcinerneyibacteriaceae</taxon>
        <taxon>Candidatus Mcinerneyibacterium</taxon>
    </lineage>
</organism>
<evidence type="ECO:0000256" key="2">
    <source>
        <dbReference type="ARBA" id="ARBA00022448"/>
    </source>
</evidence>
<feature type="transmembrane region" description="Helical" evidence="7">
    <location>
        <begin position="364"/>
        <end position="384"/>
    </location>
</feature>
<keyword evidence="5 7" id="KW-1133">Transmembrane helix</keyword>
<feature type="transmembrane region" description="Helical" evidence="7">
    <location>
        <begin position="112"/>
        <end position="140"/>
    </location>
</feature>
<feature type="domain" description="Major facilitator superfamily (MFS) profile" evidence="8">
    <location>
        <begin position="13"/>
        <end position="428"/>
    </location>
</feature>
<dbReference type="Gene3D" id="1.20.1250.20">
    <property type="entry name" value="MFS general substrate transporter like domains"/>
    <property type="match status" value="2"/>
</dbReference>
<evidence type="ECO:0000259" key="8">
    <source>
        <dbReference type="PROSITE" id="PS50850"/>
    </source>
</evidence>
<evidence type="ECO:0000256" key="1">
    <source>
        <dbReference type="ARBA" id="ARBA00004651"/>
    </source>
</evidence>
<evidence type="ECO:0000256" key="6">
    <source>
        <dbReference type="ARBA" id="ARBA00023136"/>
    </source>
</evidence>
<dbReference type="Pfam" id="PF12832">
    <property type="entry name" value="MFS_1_like"/>
    <property type="match status" value="1"/>
</dbReference>
<feature type="transmembrane region" description="Helical" evidence="7">
    <location>
        <begin position="278"/>
        <end position="299"/>
    </location>
</feature>
<feature type="transmembrane region" description="Helical" evidence="7">
    <location>
        <begin position="306"/>
        <end position="325"/>
    </location>
</feature>
<evidence type="ECO:0000313" key="9">
    <source>
        <dbReference type="EMBL" id="TYB31170.1"/>
    </source>
</evidence>
<dbReference type="InterPro" id="IPR024989">
    <property type="entry name" value="MFS_assoc_dom"/>
</dbReference>
<reference evidence="9" key="1">
    <citation type="submission" date="2019-08" db="EMBL/GenBank/DDBJ databases">
        <title>Genomic characterization of a novel candidate phylum (ARYD3) from a high temperature, high salinity tertiary oil reservoir in north central Oklahoma, USA.</title>
        <authorList>
            <person name="Youssef N.H."/>
            <person name="Yadav A."/>
            <person name="Elshahed M.S."/>
        </authorList>
    </citation>
    <scope>NUCLEOTIDE SEQUENCE [LARGE SCALE GENOMIC DNA]</scope>
    <source>
        <strain evidence="9">ARYD3</strain>
    </source>
</reference>
<dbReference type="PANTHER" id="PTHR43414">
    <property type="entry name" value="MULTIDRUG RESISTANCE PROTEIN MDTG"/>
    <property type="match status" value="1"/>
</dbReference>
<dbReference type="SUPFAM" id="SSF103473">
    <property type="entry name" value="MFS general substrate transporter"/>
    <property type="match status" value="2"/>
</dbReference>
<evidence type="ECO:0000313" key="10">
    <source>
        <dbReference type="Proteomes" id="UP000324143"/>
    </source>
</evidence>
<protein>
    <submittedName>
        <fullName evidence="9">MFS transporter</fullName>
    </submittedName>
</protein>
<evidence type="ECO:0000256" key="4">
    <source>
        <dbReference type="ARBA" id="ARBA00022692"/>
    </source>
</evidence>
<keyword evidence="6 7" id="KW-0472">Membrane</keyword>
<proteinExistence type="predicted"/>
<dbReference type="PROSITE" id="PS50850">
    <property type="entry name" value="MFS"/>
    <property type="match status" value="1"/>
</dbReference>
<feature type="transmembrane region" description="Helical" evidence="7">
    <location>
        <begin position="186"/>
        <end position="206"/>
    </location>
</feature>
<keyword evidence="3" id="KW-1003">Cell membrane</keyword>
<evidence type="ECO:0000256" key="7">
    <source>
        <dbReference type="SAM" id="Phobius"/>
    </source>
</evidence>
<dbReference type="GO" id="GO:0005886">
    <property type="term" value="C:plasma membrane"/>
    <property type="evidence" value="ECO:0007669"/>
    <property type="project" value="UniProtKB-SubCell"/>
</dbReference>
<dbReference type="PANTHER" id="PTHR43414:SF1">
    <property type="entry name" value="PEPTIDE PERMEASE"/>
    <property type="match status" value="1"/>
</dbReference>
<sequence>MQLFKSLNLKTKNLLKISSFQILIMFRRGMFYTFLSIYLRFVLDLSVTETTLFATLPMLVNIFFQNFVWGKVSDKFQKRRTLIILGEVLAAAGTVITWYIHHIEDTPRIAGYVIIIGFSVIEIFWSMSNLGWTAIISDLFEAEDRASVRGKLAGIGGIGRILGVTLGGFVYDGMGHYYEGWGFDQGVLFFIATGLMVLSTIPIFMLPEGGVSKDEIIENKIEDDEKAEKIKSKKVKLFTIFIISMAFINFGRNSIATIKSQYFSLESGLNVSSQTLSYIVNMRSLAFIVFGFLIGFLVHKYKEEKILMAGAIIGFIHLIGFAEIYNLPSMFINNFLAGVSHVVILAASYSVASKLIPPVKRGRLFAIYNATLFLSWGIAGTLIAGPIADYLHHKGWSQLNSYKASFYAGSILVLIGTAILIVFLIKYKKANKASEAV</sequence>
<feature type="transmembrane region" description="Helical" evidence="7">
    <location>
        <begin position="20"/>
        <end position="39"/>
    </location>
</feature>
<dbReference type="InterPro" id="IPR020846">
    <property type="entry name" value="MFS_dom"/>
</dbReference>
<keyword evidence="2" id="KW-0813">Transport</keyword>
<dbReference type="GO" id="GO:0022857">
    <property type="term" value="F:transmembrane transporter activity"/>
    <property type="evidence" value="ECO:0007669"/>
    <property type="project" value="InterPro"/>
</dbReference>
<keyword evidence="4 7" id="KW-0812">Transmembrane</keyword>
<gene>
    <name evidence="9" type="ORF">FXF47_05570</name>
</gene>
<name>A0A5D0MIC0_9BACT</name>
<evidence type="ECO:0000256" key="5">
    <source>
        <dbReference type="ARBA" id="ARBA00022989"/>
    </source>
</evidence>
<feature type="transmembrane region" description="Helical" evidence="7">
    <location>
        <begin position="51"/>
        <end position="69"/>
    </location>
</feature>
<dbReference type="EMBL" id="VSIX01000050">
    <property type="protein sequence ID" value="TYB31170.1"/>
    <property type="molecule type" value="Genomic_DNA"/>
</dbReference>
<feature type="transmembrane region" description="Helical" evidence="7">
    <location>
        <begin position="404"/>
        <end position="425"/>
    </location>
</feature>
<dbReference type="Proteomes" id="UP000324143">
    <property type="component" value="Unassembled WGS sequence"/>
</dbReference>
<comment type="subcellular location">
    <subcellularLocation>
        <location evidence="1">Cell membrane</location>
        <topology evidence="1">Multi-pass membrane protein</topology>
    </subcellularLocation>
</comment>
<dbReference type="AlphaFoldDB" id="A0A5D0MIC0"/>